<dbReference type="PROSITE" id="PS00041">
    <property type="entry name" value="HTH_ARAC_FAMILY_1"/>
    <property type="match status" value="1"/>
</dbReference>
<dbReference type="Proteomes" id="UP001225316">
    <property type="component" value="Unassembled WGS sequence"/>
</dbReference>
<evidence type="ECO:0000256" key="2">
    <source>
        <dbReference type="ARBA" id="ARBA00023125"/>
    </source>
</evidence>
<dbReference type="PANTHER" id="PTHR43280">
    <property type="entry name" value="ARAC-FAMILY TRANSCRIPTIONAL REGULATOR"/>
    <property type="match status" value="1"/>
</dbReference>
<keyword evidence="2" id="KW-0238">DNA-binding</keyword>
<dbReference type="Gene3D" id="2.60.120.10">
    <property type="entry name" value="Jelly Rolls"/>
    <property type="match status" value="1"/>
</dbReference>
<evidence type="ECO:0000256" key="3">
    <source>
        <dbReference type="ARBA" id="ARBA00023163"/>
    </source>
</evidence>
<comment type="caution">
    <text evidence="5">The sequence shown here is derived from an EMBL/GenBank/DDBJ whole genome shotgun (WGS) entry which is preliminary data.</text>
</comment>
<feature type="domain" description="HTH araC/xylS-type" evidence="4">
    <location>
        <begin position="189"/>
        <end position="288"/>
    </location>
</feature>
<dbReference type="PROSITE" id="PS01124">
    <property type="entry name" value="HTH_ARAC_FAMILY_2"/>
    <property type="match status" value="1"/>
</dbReference>
<keyword evidence="3" id="KW-0804">Transcription</keyword>
<dbReference type="InterPro" id="IPR011051">
    <property type="entry name" value="RmlC_Cupin_sf"/>
</dbReference>
<dbReference type="InterPro" id="IPR018062">
    <property type="entry name" value="HTH_AraC-typ_CS"/>
</dbReference>
<reference evidence="5 6" key="1">
    <citation type="submission" date="2023-04" db="EMBL/GenBank/DDBJ databases">
        <title>A novel bacteria isolated from coastal sediment.</title>
        <authorList>
            <person name="Liu X.-J."/>
            <person name="Du Z.-J."/>
        </authorList>
    </citation>
    <scope>NUCLEOTIDE SEQUENCE [LARGE SCALE GENOMIC DNA]</scope>
    <source>
        <strain evidence="5 6">SDUM461003</strain>
    </source>
</reference>
<dbReference type="SMART" id="SM00342">
    <property type="entry name" value="HTH_ARAC"/>
    <property type="match status" value="1"/>
</dbReference>
<protein>
    <submittedName>
        <fullName evidence="5">Helix-turn-helix domain-containing protein</fullName>
    </submittedName>
</protein>
<dbReference type="PRINTS" id="PR00032">
    <property type="entry name" value="HTHARAC"/>
</dbReference>
<keyword evidence="1" id="KW-0805">Transcription regulation</keyword>
<dbReference type="SUPFAM" id="SSF46689">
    <property type="entry name" value="Homeodomain-like"/>
    <property type="match status" value="1"/>
</dbReference>
<dbReference type="EMBL" id="JARXHW010000033">
    <property type="protein sequence ID" value="MDQ8208523.1"/>
    <property type="molecule type" value="Genomic_DNA"/>
</dbReference>
<sequence>MAVFSEDRVKEDFSQLIRLHLKRLRAGRVRVHLPERCQLHTRQENAFFHPEPEFFIQTGGATDFVCPGASFRLNNGDMCVIPRGLPHAETPIDLKRPYRVLVVGQSFILEGRADPQRRILSEPSLLWEKRVRAFEWMRYLDDLAEHHSLPEPDRVDFVRSLVDAFLLGVLYELGRAPDAGRVIEPPLVVEARKYVRIHLNETSLSVREIADALACTPDHLSRQFHQVVGLKLMAWIAQERIALAKNLLKETRHNVAEVGWASGFNEPSYFIRVFKRYTGLTPRGYRMSLFSK</sequence>
<evidence type="ECO:0000313" key="5">
    <source>
        <dbReference type="EMBL" id="MDQ8208523.1"/>
    </source>
</evidence>
<dbReference type="InterPro" id="IPR009057">
    <property type="entry name" value="Homeodomain-like_sf"/>
</dbReference>
<dbReference type="Gene3D" id="1.10.10.60">
    <property type="entry name" value="Homeodomain-like"/>
    <property type="match status" value="2"/>
</dbReference>
<dbReference type="SUPFAM" id="SSF51182">
    <property type="entry name" value="RmlC-like cupins"/>
    <property type="match status" value="1"/>
</dbReference>
<evidence type="ECO:0000259" key="4">
    <source>
        <dbReference type="PROSITE" id="PS01124"/>
    </source>
</evidence>
<dbReference type="CDD" id="cd02208">
    <property type="entry name" value="cupin_RmlC-like"/>
    <property type="match status" value="1"/>
</dbReference>
<evidence type="ECO:0000313" key="6">
    <source>
        <dbReference type="Proteomes" id="UP001225316"/>
    </source>
</evidence>
<dbReference type="PANTHER" id="PTHR43280:SF28">
    <property type="entry name" value="HTH-TYPE TRANSCRIPTIONAL ACTIVATOR RHAS"/>
    <property type="match status" value="1"/>
</dbReference>
<accession>A0ABU1AWJ5</accession>
<name>A0ABU1AWJ5_9BACT</name>
<keyword evidence="6" id="KW-1185">Reference proteome</keyword>
<evidence type="ECO:0000256" key="1">
    <source>
        <dbReference type="ARBA" id="ARBA00023015"/>
    </source>
</evidence>
<proteinExistence type="predicted"/>
<dbReference type="InterPro" id="IPR014710">
    <property type="entry name" value="RmlC-like_jellyroll"/>
</dbReference>
<gene>
    <name evidence="5" type="ORF">QEH52_13445</name>
</gene>
<dbReference type="Pfam" id="PF12833">
    <property type="entry name" value="HTH_18"/>
    <property type="match status" value="1"/>
</dbReference>
<dbReference type="InterPro" id="IPR020449">
    <property type="entry name" value="Tscrpt_reg_AraC-type_HTH"/>
</dbReference>
<dbReference type="InterPro" id="IPR018060">
    <property type="entry name" value="HTH_AraC"/>
</dbReference>
<dbReference type="RefSeq" id="WP_308951139.1">
    <property type="nucleotide sequence ID" value="NZ_JARXHW010000033.1"/>
</dbReference>
<organism evidence="5 6">
    <name type="scientific">Thalassobacterium maritimum</name>
    <dbReference type="NCBI Taxonomy" id="3041265"/>
    <lineage>
        <taxon>Bacteria</taxon>
        <taxon>Pseudomonadati</taxon>
        <taxon>Verrucomicrobiota</taxon>
        <taxon>Opitutia</taxon>
        <taxon>Puniceicoccales</taxon>
        <taxon>Coraliomargaritaceae</taxon>
        <taxon>Thalassobacterium</taxon>
    </lineage>
</organism>